<keyword evidence="3" id="KW-1185">Reference proteome</keyword>
<proteinExistence type="predicted"/>
<evidence type="ECO:0000313" key="3">
    <source>
        <dbReference type="Proteomes" id="UP000078237"/>
    </source>
</evidence>
<dbReference type="EMBL" id="LCTW02000008">
    <property type="protein sequence ID" value="KXX82808.1"/>
    <property type="molecule type" value="Genomic_DNA"/>
</dbReference>
<dbReference type="STRING" id="100816.A0A175WG88"/>
<feature type="compositionally biased region" description="Polar residues" evidence="1">
    <location>
        <begin position="349"/>
        <end position="367"/>
    </location>
</feature>
<feature type="region of interest" description="Disordered" evidence="1">
    <location>
        <begin position="464"/>
        <end position="505"/>
    </location>
</feature>
<organism evidence="2 3">
    <name type="scientific">Madurella mycetomatis</name>
    <dbReference type="NCBI Taxonomy" id="100816"/>
    <lineage>
        <taxon>Eukaryota</taxon>
        <taxon>Fungi</taxon>
        <taxon>Dikarya</taxon>
        <taxon>Ascomycota</taxon>
        <taxon>Pezizomycotina</taxon>
        <taxon>Sordariomycetes</taxon>
        <taxon>Sordariomycetidae</taxon>
        <taxon>Sordariales</taxon>
        <taxon>Sordariales incertae sedis</taxon>
        <taxon>Madurella</taxon>
    </lineage>
</organism>
<reference evidence="2 3" key="1">
    <citation type="journal article" date="2016" name="Genome Announc.">
        <title>Genome Sequence of Madurella mycetomatis mm55, Isolated from a Human Mycetoma Case in Sudan.</title>
        <authorList>
            <person name="Smit S."/>
            <person name="Derks M.F."/>
            <person name="Bervoets S."/>
            <person name="Fahal A."/>
            <person name="van Leeuwen W."/>
            <person name="van Belkum A."/>
            <person name="van de Sande W.W."/>
        </authorList>
    </citation>
    <scope>NUCLEOTIDE SEQUENCE [LARGE SCALE GENOMIC DNA]</scope>
    <source>
        <strain evidence="3">mm55</strain>
    </source>
</reference>
<evidence type="ECO:0008006" key="4">
    <source>
        <dbReference type="Google" id="ProtNLM"/>
    </source>
</evidence>
<feature type="region of interest" description="Disordered" evidence="1">
    <location>
        <begin position="139"/>
        <end position="160"/>
    </location>
</feature>
<dbReference type="AlphaFoldDB" id="A0A175WG88"/>
<accession>A0A175WG88</accession>
<comment type="caution">
    <text evidence="2">The sequence shown here is derived from an EMBL/GenBank/DDBJ whole genome shotgun (WGS) entry which is preliminary data.</text>
</comment>
<feature type="compositionally biased region" description="Basic residues" evidence="1">
    <location>
        <begin position="945"/>
        <end position="961"/>
    </location>
</feature>
<feature type="compositionally biased region" description="Low complexity" evidence="1">
    <location>
        <begin position="818"/>
        <end position="831"/>
    </location>
</feature>
<evidence type="ECO:0000313" key="2">
    <source>
        <dbReference type="EMBL" id="KXX82808.1"/>
    </source>
</evidence>
<feature type="compositionally biased region" description="Acidic residues" evidence="1">
    <location>
        <begin position="966"/>
        <end position="975"/>
    </location>
</feature>
<feature type="compositionally biased region" description="Polar residues" evidence="1">
    <location>
        <begin position="235"/>
        <end position="247"/>
    </location>
</feature>
<gene>
    <name evidence="2" type="ORF">MMYC01_200779</name>
</gene>
<dbReference type="OrthoDB" id="5401106at2759"/>
<evidence type="ECO:0000256" key="1">
    <source>
        <dbReference type="SAM" id="MobiDB-lite"/>
    </source>
</evidence>
<sequence>MATPVLPERTGHIIAFEGPSELVSTQLRLLPASPQIRVLPSLPHYMRDSNPELPFDARQLIHRIHTAAQARHAEALEFLRTPMAVADGKRLVFMDGGTIGAHAACLSAIMEHQTGGNAEAADLTFSQLVSDGVAGLLLGRPSSRQSGEPSMADKEDPELVGHDRVQEGEQAAWERLNDDGPIEDPIMQAMRAADKLYKQTEFLQPASHDVDLTARLIDIPPRSRRRSSAPAIKTTEASRSSTSSVYSQDREPLAAAAPSVSINRGVTDAKPASATARKPPLRISIPSPPVPWAGDVSVSANRQLPSGPYHPHHLQLLEPLHPKRPRTAEAVLSSGKEQARTGSIVRKYQGSNSGSKYDSCSMPNLRSPSKPEPGLGEGKDDSRAANRLVPKSTETRGQPFTEVLPLLEDFVIQFSTETSDEVLDLVFERFKDGYHPGRVLASGSSAPEDHDTFQQIATGPQHLVAGDAPRDEESISTDGDASSGETPRMEHGLPTPGHSPTLSDTTSAAALNLDRTFYSLSITDETAVSIQNCLRSLFASHYPLQAHGYSALDSSDHPEATGLWKPLECNAGRTATSGGNRRVDMILAVGAESGVQKDRVSVLAGQIEKLGTRDNGLSRSGRLDIRCVARALLYLIALANSETRYLVVNAMQAFTRQPLAKQTHNPFSDPTLLAALVIPHLDTYLSTNPEVRFLLIEYPAEHLPTILALQNLIGTEMMKIVGIVKGGCPSQSTLSCKTDTADSSTKPSVPPQACFRALSPPGAILSSSSISKANFLLASTATAFETAAFVAAIRESLISISDFYIPERPLYKHPCPKRQPSAQRPAPQPRCQVRKSNKTKPIPNPKPKAKPAPSSPPRQQDSPSIVTTITPPSSPDEPFLNRGLRPPFRPPPRTKPHLSSSSSPPAANSNSKKKAASSPRTNRHRGIDDTCFGPTVDFTSTPARGHNRGHHHHRCPRHHHRNQEPVADDDDEDEEERRLMPMYLSRQAGKGDGKKALKWLGLV</sequence>
<feature type="compositionally biased region" description="Low complexity" evidence="1">
    <location>
        <begin position="899"/>
        <end position="910"/>
    </location>
</feature>
<name>A0A175WG88_9PEZI</name>
<feature type="compositionally biased region" description="Polar residues" evidence="1">
    <location>
        <begin position="476"/>
        <end position="485"/>
    </location>
</feature>
<feature type="compositionally biased region" description="Basic and acidic residues" evidence="1">
    <location>
        <begin position="151"/>
        <end position="160"/>
    </location>
</feature>
<protein>
    <recommendedName>
        <fullName evidence="4">Gastric mucin-like protein</fullName>
    </recommendedName>
</protein>
<feature type="region of interest" description="Disordered" evidence="1">
    <location>
        <begin position="221"/>
        <end position="260"/>
    </location>
</feature>
<feature type="region of interest" description="Disordered" evidence="1">
    <location>
        <begin position="325"/>
        <end position="396"/>
    </location>
</feature>
<feature type="region of interest" description="Disordered" evidence="1">
    <location>
        <begin position="814"/>
        <end position="977"/>
    </location>
</feature>
<dbReference type="VEuPathDB" id="FungiDB:MMYC01_200779"/>
<dbReference type="Proteomes" id="UP000078237">
    <property type="component" value="Unassembled WGS sequence"/>
</dbReference>